<dbReference type="Pfam" id="PF25809">
    <property type="entry name" value="STEEP1"/>
    <property type="match status" value="1"/>
</dbReference>
<evidence type="ECO:0000313" key="7">
    <source>
        <dbReference type="Proteomes" id="UP001158576"/>
    </source>
</evidence>
<dbReference type="Proteomes" id="UP001158576">
    <property type="component" value="Chromosome 1"/>
</dbReference>
<evidence type="ECO:0000256" key="4">
    <source>
        <dbReference type="SAM" id="MobiDB-lite"/>
    </source>
</evidence>
<name>A0ABN7SKW7_OIKDI</name>
<feature type="region of interest" description="Disordered" evidence="4">
    <location>
        <begin position="219"/>
        <end position="244"/>
    </location>
</feature>
<protein>
    <recommendedName>
        <fullName evidence="2">STING ER exit protein</fullName>
    </recommendedName>
</protein>
<gene>
    <name evidence="6" type="ORF">OKIOD_LOCUS9541</name>
</gene>
<reference evidence="6 7" key="1">
    <citation type="submission" date="2021-04" db="EMBL/GenBank/DDBJ databases">
        <authorList>
            <person name="Bliznina A."/>
        </authorList>
    </citation>
    <scope>NUCLEOTIDE SEQUENCE [LARGE SCALE GENOMIC DNA]</scope>
</reference>
<dbReference type="InterPro" id="IPR029704">
    <property type="entry name" value="STEEP-like"/>
</dbReference>
<dbReference type="InterPro" id="IPR057965">
    <property type="entry name" value="STEEP1_dom"/>
</dbReference>
<evidence type="ECO:0000256" key="1">
    <source>
        <dbReference type="ARBA" id="ARBA00024205"/>
    </source>
</evidence>
<evidence type="ECO:0000256" key="3">
    <source>
        <dbReference type="ARBA" id="ARBA00046019"/>
    </source>
</evidence>
<feature type="domain" description="STEEP1" evidence="5">
    <location>
        <begin position="40"/>
        <end position="155"/>
    </location>
</feature>
<dbReference type="PANTHER" id="PTHR46355:SF1">
    <property type="entry name" value="STING ER EXIT PROTEIN"/>
    <property type="match status" value="1"/>
</dbReference>
<comment type="similarity">
    <text evidence="1">Belongs to the STEEP1 family.</text>
</comment>
<evidence type="ECO:0000256" key="2">
    <source>
        <dbReference type="ARBA" id="ARBA00024237"/>
    </source>
</evidence>
<evidence type="ECO:0000259" key="5">
    <source>
        <dbReference type="Pfam" id="PF25809"/>
    </source>
</evidence>
<dbReference type="PANTHER" id="PTHR46355">
    <property type="entry name" value="UPF0428 PROTEIN CXORF56"/>
    <property type="match status" value="1"/>
</dbReference>
<organism evidence="6 7">
    <name type="scientific">Oikopleura dioica</name>
    <name type="common">Tunicate</name>
    <dbReference type="NCBI Taxonomy" id="34765"/>
    <lineage>
        <taxon>Eukaryota</taxon>
        <taxon>Metazoa</taxon>
        <taxon>Chordata</taxon>
        <taxon>Tunicata</taxon>
        <taxon>Appendicularia</taxon>
        <taxon>Copelata</taxon>
        <taxon>Oikopleuridae</taxon>
        <taxon>Oikopleura</taxon>
    </lineage>
</organism>
<dbReference type="EMBL" id="OU015566">
    <property type="protein sequence ID" value="CAG5103446.1"/>
    <property type="molecule type" value="Genomic_DNA"/>
</dbReference>
<comment type="function">
    <text evidence="3">Molecular adapter that stimulates membrane curvature formation and subsequent endoplasmic reticulum exit site (ERES) establishment by recruiting PI3K complex I, leading to COPII vesicle-mediated transport. Promotes endoplasmic reticulum (ER) exit of cGAMP-activated STING1 oligomers.</text>
</comment>
<keyword evidence="7" id="KW-1185">Reference proteome</keyword>
<proteinExistence type="inferred from homology"/>
<evidence type="ECO:0000313" key="6">
    <source>
        <dbReference type="EMBL" id="CAG5103446.1"/>
    </source>
</evidence>
<accession>A0ABN7SKW7</accession>
<sequence length="244" mass="27490">MATGSIGGLAMHQERGAREEYTQDAKIFAVQKFAPVKYDTEGSLKTYHCLCGQLCLIVDKELDMLPMRSKDKARVLDPKFTVFRTPGIVAHEGILASAESPTSSVNKSIYIKWKDGYEERTRHLCKRCELPILYAHTEGGPMFLYPDSLESSEKHVNVAGEKVETKLKREIKDLGKFGTVTISTIDEDEDEMEAKEIADSYTANAIVIAKQLARKGYSSLKRGKPNEQFENSKKKRGTLLDYDW</sequence>